<dbReference type="PROSITE" id="PS50005">
    <property type="entry name" value="TPR"/>
    <property type="match status" value="4"/>
</dbReference>
<organism evidence="4 5">
    <name type="scientific">Candidatus Wallbacteria bacterium HGW-Wallbacteria-1</name>
    <dbReference type="NCBI Taxonomy" id="2013854"/>
    <lineage>
        <taxon>Bacteria</taxon>
        <taxon>Candidatus Walliibacteriota</taxon>
    </lineage>
</organism>
<dbReference type="Proteomes" id="UP000233256">
    <property type="component" value="Unassembled WGS sequence"/>
</dbReference>
<dbReference type="InterPro" id="IPR011990">
    <property type="entry name" value="TPR-like_helical_dom_sf"/>
</dbReference>
<dbReference type="AlphaFoldDB" id="A0A2N1PTF4"/>
<dbReference type="InterPro" id="IPR001789">
    <property type="entry name" value="Sig_transdc_resp-reg_receiver"/>
</dbReference>
<dbReference type="SMART" id="SM00448">
    <property type="entry name" value="REC"/>
    <property type="match status" value="1"/>
</dbReference>
<dbReference type="EMBL" id="PGXC01000002">
    <property type="protein sequence ID" value="PKK91623.1"/>
    <property type="molecule type" value="Genomic_DNA"/>
</dbReference>
<dbReference type="PANTHER" id="PTHR12558">
    <property type="entry name" value="CELL DIVISION CYCLE 16,23,27"/>
    <property type="match status" value="1"/>
</dbReference>
<dbReference type="InterPro" id="IPR011006">
    <property type="entry name" value="CheY-like_superfamily"/>
</dbReference>
<comment type="caution">
    <text evidence="4">The sequence shown here is derived from an EMBL/GenBank/DDBJ whole genome shotgun (WGS) entry which is preliminary data.</text>
</comment>
<evidence type="ECO:0000259" key="3">
    <source>
        <dbReference type="PROSITE" id="PS50110"/>
    </source>
</evidence>
<evidence type="ECO:0000313" key="4">
    <source>
        <dbReference type="EMBL" id="PKK91623.1"/>
    </source>
</evidence>
<accession>A0A2N1PTF4</accession>
<feature type="modified residue" description="4-aspartylphosphate" evidence="1">
    <location>
        <position position="713"/>
    </location>
</feature>
<dbReference type="InterPro" id="IPR019734">
    <property type="entry name" value="TPR_rpt"/>
</dbReference>
<proteinExistence type="predicted"/>
<feature type="repeat" description="TPR" evidence="2">
    <location>
        <begin position="26"/>
        <end position="59"/>
    </location>
</feature>
<evidence type="ECO:0000313" key="5">
    <source>
        <dbReference type="Proteomes" id="UP000233256"/>
    </source>
</evidence>
<dbReference type="Gene3D" id="1.25.40.10">
    <property type="entry name" value="Tetratricopeptide repeat domain"/>
    <property type="match status" value="3"/>
</dbReference>
<gene>
    <name evidence="4" type="ORF">CVV64_02840</name>
</gene>
<dbReference type="PANTHER" id="PTHR12558:SF13">
    <property type="entry name" value="CELL DIVISION CYCLE PROTEIN 27 HOMOLOG"/>
    <property type="match status" value="1"/>
</dbReference>
<dbReference type="SMART" id="SM00028">
    <property type="entry name" value="TPR"/>
    <property type="match status" value="4"/>
</dbReference>
<dbReference type="Pfam" id="PF13432">
    <property type="entry name" value="TPR_16"/>
    <property type="match status" value="1"/>
</dbReference>
<keyword evidence="1" id="KW-0597">Phosphoprotein</keyword>
<reference evidence="4 5" key="1">
    <citation type="journal article" date="2017" name="ISME J.">
        <title>Potential for microbial H2 and metal transformations associated with novel bacteria and archaea in deep terrestrial subsurface sediments.</title>
        <authorList>
            <person name="Hernsdorf A.W."/>
            <person name="Amano Y."/>
            <person name="Miyakawa K."/>
            <person name="Ise K."/>
            <person name="Suzuki Y."/>
            <person name="Anantharaman K."/>
            <person name="Probst A."/>
            <person name="Burstein D."/>
            <person name="Thomas B.C."/>
            <person name="Banfield J.F."/>
        </authorList>
    </citation>
    <scope>NUCLEOTIDE SEQUENCE [LARGE SCALE GENOMIC DNA]</scope>
    <source>
        <strain evidence="4">HGW-Wallbacteria-1</strain>
    </source>
</reference>
<dbReference type="GO" id="GO:0000160">
    <property type="term" value="P:phosphorelay signal transduction system"/>
    <property type="evidence" value="ECO:0007669"/>
    <property type="project" value="InterPro"/>
</dbReference>
<protein>
    <recommendedName>
        <fullName evidence="3">Response regulatory domain-containing protein</fullName>
    </recommendedName>
</protein>
<dbReference type="Pfam" id="PF00072">
    <property type="entry name" value="Response_reg"/>
    <property type="match status" value="1"/>
</dbReference>
<evidence type="ECO:0000256" key="2">
    <source>
        <dbReference type="PROSITE-ProRule" id="PRU00339"/>
    </source>
</evidence>
<name>A0A2N1PTF4_9BACT</name>
<evidence type="ECO:0000256" key="1">
    <source>
        <dbReference type="PROSITE-ProRule" id="PRU00169"/>
    </source>
</evidence>
<keyword evidence="2" id="KW-0802">TPR repeat</keyword>
<sequence>MLTALLLIALIFFFYLGVALVLNMLEHSTFRLAEKHYHMGNIDDAIREFKEEVNKNPDNIQAVLFLGRIYQELAVYPEAIAHYEKAAQLYTGQRDVNILTVTAQLSKLYMKTHQVRKAFVSLLNLKENNVNTWEVFFYLGNIYVGQRMYSEAVDCYEEASRVNSEDFFSYFYAALCQVKVGAYTKALKLLEESGVDPSESNIPEAALLKGFLQRFTSLEDAAVTLERFIESSANVRQKCRAALLLGTSYARLGDLSRAADTFSRGLSLFPSDTRLLDELVLNYAWCLRRLELPLDRVASFKALEDIKSLNLPSPEYREILTFLRENPSADKGNELMPVLMEKWNHVVSALPSPADIHDYIPVEDSVNLQEIQKDFSSSKNDGAKAVVNNGILSKIWELAKFPMVFLRRFFFPGERQNLDLKGEMFQLLNQLVGEDLAASRLAFEKLSDLGTKDAVVVLIDGIFRAPKDIRHEIVEHLTGTMTEENLEGVLTYLRLYQKDQFTIKEHLRDIFMSYIQRFVAAWETLDYSRFRLLCDLFSRIIDENDTQFVDELIKLVPRIIGAEKSEDRDRRQKTEKFLNTIGKIRSDRFIRPLLSLQGSDREIWNVRIANMLKSFDIRKVERSFNGYYQSRDKKMVNRAKEVFSIAFGSRQIEEWLARNRSVHTVMLVSPHHFLKQTASFYLKQAGFNVITAPNGHNASQELKNQNLNLLIFDTEVTDMSLLSFLNVMAEAKMEKGIPVILVGDPSAEELSRYRNHGVTSVIPKPVEFDILMNRVVEELE</sequence>
<feature type="repeat" description="TPR" evidence="2">
    <location>
        <begin position="60"/>
        <end position="93"/>
    </location>
</feature>
<dbReference type="SUPFAM" id="SSF48452">
    <property type="entry name" value="TPR-like"/>
    <property type="match status" value="1"/>
</dbReference>
<dbReference type="Gene3D" id="3.40.50.2300">
    <property type="match status" value="1"/>
</dbReference>
<feature type="domain" description="Response regulatory" evidence="3">
    <location>
        <begin position="664"/>
        <end position="779"/>
    </location>
</feature>
<feature type="repeat" description="TPR" evidence="2">
    <location>
        <begin position="239"/>
        <end position="272"/>
    </location>
</feature>
<dbReference type="PROSITE" id="PS50110">
    <property type="entry name" value="RESPONSE_REGULATORY"/>
    <property type="match status" value="1"/>
</dbReference>
<feature type="repeat" description="TPR" evidence="2">
    <location>
        <begin position="133"/>
        <end position="166"/>
    </location>
</feature>
<dbReference type="SUPFAM" id="SSF52172">
    <property type="entry name" value="CheY-like"/>
    <property type="match status" value="1"/>
</dbReference>